<dbReference type="Proteomes" id="UP001179121">
    <property type="component" value="Chromosome"/>
</dbReference>
<dbReference type="EMBL" id="OX365700">
    <property type="protein sequence ID" value="CAI4033279.1"/>
    <property type="molecule type" value="Genomic_DNA"/>
</dbReference>
<dbReference type="Gene3D" id="3.40.50.10420">
    <property type="entry name" value="NagB/RpiA/CoA transferase-like"/>
    <property type="match status" value="1"/>
</dbReference>
<dbReference type="InterPro" id="IPR024185">
    <property type="entry name" value="FTHF_cligase-like_sf"/>
</dbReference>
<sequence length="224" mass="24577">MWDRLAKEGLAAFPFPPQGRIPNFVGAREAAERLFEIEPWKSAKRIKVNPDAPQRPVRELALRLGITVFIPTPRLRGGFKKLDPARIPAERIREAAGLSSGAAWAEDVALENLPHMDAIVCGSVAVTKGGKRCGKGEGYSDLEYAILRELGHPPVPVGTTVHDSQIVGDFPRDLADLPLSMIVTPSRTLRVRKPFPAPAGLDWTRLTEEQLQAMPLLRKLKKGG</sequence>
<organism evidence="1 2">
    <name type="scientific">Nitrospira tepida</name>
    <dbReference type="NCBI Taxonomy" id="2973512"/>
    <lineage>
        <taxon>Bacteria</taxon>
        <taxon>Pseudomonadati</taxon>
        <taxon>Nitrospirota</taxon>
        <taxon>Nitrospiria</taxon>
        <taxon>Nitrospirales</taxon>
        <taxon>Nitrospiraceae</taxon>
        <taxon>Nitrospira</taxon>
    </lineage>
</organism>
<protein>
    <submittedName>
        <fullName evidence="1">5-FCL-like protein</fullName>
    </submittedName>
</protein>
<name>A0AA86N254_9BACT</name>
<reference evidence="1" key="1">
    <citation type="submission" date="2022-10" db="EMBL/GenBank/DDBJ databases">
        <authorList>
            <person name="Koch H."/>
        </authorList>
    </citation>
    <scope>NUCLEOTIDE SEQUENCE</scope>
    <source>
        <strain evidence="1">DNF</strain>
    </source>
</reference>
<dbReference type="InterPro" id="IPR037171">
    <property type="entry name" value="NagB/RpiA_transferase-like"/>
</dbReference>
<evidence type="ECO:0000313" key="2">
    <source>
        <dbReference type="Proteomes" id="UP001179121"/>
    </source>
</evidence>
<dbReference type="PANTHER" id="PTHR13017:SF0">
    <property type="entry name" value="METHENYLTETRAHYDROFOLATE SYNTHASE DOMAIN-CONTAINING PROTEIN"/>
    <property type="match status" value="1"/>
</dbReference>
<evidence type="ECO:0000313" key="1">
    <source>
        <dbReference type="EMBL" id="CAI4033279.1"/>
    </source>
</evidence>
<keyword evidence="2" id="KW-1185">Reference proteome</keyword>
<dbReference type="InterPro" id="IPR002698">
    <property type="entry name" value="FTHF_cligase"/>
</dbReference>
<dbReference type="AlphaFoldDB" id="A0AA86N254"/>
<dbReference type="GO" id="GO:0005737">
    <property type="term" value="C:cytoplasm"/>
    <property type="evidence" value="ECO:0007669"/>
    <property type="project" value="TreeGrafter"/>
</dbReference>
<dbReference type="KEGG" id="nti:DNFV4_03715"/>
<dbReference type="SUPFAM" id="SSF100950">
    <property type="entry name" value="NagB/RpiA/CoA transferase-like"/>
    <property type="match status" value="1"/>
</dbReference>
<proteinExistence type="predicted"/>
<dbReference type="PANTHER" id="PTHR13017">
    <property type="entry name" value="5-FORMYLTETRAHYDROFOLATE CYCLO-LIGASE-RELATED"/>
    <property type="match status" value="1"/>
</dbReference>
<gene>
    <name evidence="1" type="ORF">DNFV4_03715</name>
</gene>
<accession>A0AA86N254</accession>
<dbReference type="Pfam" id="PF01812">
    <property type="entry name" value="5-FTHF_cyc-lig"/>
    <property type="match status" value="1"/>
</dbReference>